<dbReference type="Pfam" id="PF12520">
    <property type="entry name" value="DUF3723"/>
    <property type="match status" value="1"/>
</dbReference>
<organism evidence="3 4">
    <name type="scientific">Akanthomyces lecanii RCEF 1005</name>
    <dbReference type="NCBI Taxonomy" id="1081108"/>
    <lineage>
        <taxon>Eukaryota</taxon>
        <taxon>Fungi</taxon>
        <taxon>Dikarya</taxon>
        <taxon>Ascomycota</taxon>
        <taxon>Pezizomycotina</taxon>
        <taxon>Sordariomycetes</taxon>
        <taxon>Hypocreomycetidae</taxon>
        <taxon>Hypocreales</taxon>
        <taxon>Cordycipitaceae</taxon>
        <taxon>Akanthomyces</taxon>
        <taxon>Cordyceps confragosa</taxon>
    </lineage>
</organism>
<comment type="caution">
    <text evidence="3">The sequence shown here is derived from an EMBL/GenBank/DDBJ whole genome shotgun (WGS) entry which is preliminary data.</text>
</comment>
<feature type="coiled-coil region" evidence="1">
    <location>
        <begin position="619"/>
        <end position="797"/>
    </location>
</feature>
<protein>
    <submittedName>
        <fullName evidence="3">Uncharacterized protein</fullName>
    </submittedName>
</protein>
<feature type="compositionally biased region" description="Basic and acidic residues" evidence="2">
    <location>
        <begin position="1136"/>
        <end position="1148"/>
    </location>
</feature>
<feature type="compositionally biased region" description="Basic residues" evidence="2">
    <location>
        <begin position="1094"/>
        <end position="1109"/>
    </location>
</feature>
<dbReference type="InterPro" id="IPR022198">
    <property type="entry name" value="DUF3723"/>
</dbReference>
<dbReference type="AlphaFoldDB" id="A0A167XLD4"/>
<evidence type="ECO:0000313" key="4">
    <source>
        <dbReference type="Proteomes" id="UP000076881"/>
    </source>
</evidence>
<name>A0A167XLD4_CORDF</name>
<dbReference type="Proteomes" id="UP000076881">
    <property type="component" value="Unassembled WGS sequence"/>
</dbReference>
<evidence type="ECO:0000313" key="3">
    <source>
        <dbReference type="EMBL" id="OAA65117.1"/>
    </source>
</evidence>
<dbReference type="OrthoDB" id="4227485at2759"/>
<keyword evidence="1" id="KW-0175">Coiled coil</keyword>
<proteinExistence type="predicted"/>
<accession>A0A167XLD4</accession>
<evidence type="ECO:0000256" key="1">
    <source>
        <dbReference type="SAM" id="Coils"/>
    </source>
</evidence>
<dbReference type="STRING" id="1081108.A0A167XLD4"/>
<evidence type="ECO:0000256" key="2">
    <source>
        <dbReference type="SAM" id="MobiDB-lite"/>
    </source>
</evidence>
<dbReference type="EMBL" id="AZHF01000014">
    <property type="protein sequence ID" value="OAA65117.1"/>
    <property type="molecule type" value="Genomic_DNA"/>
</dbReference>
<feature type="compositionally biased region" description="Basic and acidic residues" evidence="2">
    <location>
        <begin position="1110"/>
        <end position="1119"/>
    </location>
</feature>
<gene>
    <name evidence="3" type="ORF">LEL_10564</name>
</gene>
<sequence>MQSATANSDVYRLSLDRAKCFIATASFPLRALRFEHSRPLDADNVNRLKRVFDAGFYPERAEHRIPALVTKTDLLQEPWFSPGEEKYQPPNGYTINCLHGLHRVKAAEELYGPNSTWVVDLYDTELTGKADLDPNTERSFIERYENEKPPDGGELFYNIRKYRGQSNGYQVNRASRKWWQAQCSKTQLQAISRLKRHDDLMLQLDRLSPLKALHPAVKLGSIGRLIALSCEEWIYNLLEQLGVFWWDVFDKDEQAMNKFSAESLVQLVGLAPGANETQRKSIQRDIIAQRIFGEFADDEGNKKGLAYFSRIVANTTKSIIPSLDVVFKNLVYFERAALNIKQLLPPLRRGQSIRETLYRHFRNVPENESFLEAADRSNMATLRDTEHRWIQTDASTLQLFECNQDRFDLFVRQIWAAALRIVDSKPPSKKPRTPGSETDIGNPYALQQLAMLAYKLGFESRQSKALRTGNTDLTMAAHVLKMSLLPGYSYMPDEFDPVSENLAREMHRAREDARKLKKVYEKPQGRGGGKPFGIPSKEDFERDWPNMFLHKLHGAEHEEEFGASVSSFFVARSLYFSILGGDGIRLGQPLQTYTVTLDAQSVSETYVAAGLPRDNTALETELRRENTELTSRIGEIQNQYEKATEELQSAVDNTALVAELRRKITELTSRIVEIQNQYEEATRELQSAAERTASASGLARDNTALEAKLRQEIIELTSRIVGIRNQHEEATRELQSEAERTASASEKKAIELEKLLNTEKNRVRLLEGQFNAMKQDNSNKQRVADELTEELANKNADWVTYQQSMETALSIQAAELDTARQQLRMHLEGQGVRIVTTSGGRVLRDTKWATRRDRAEELKPMYSLHCHRNGKWFEATSEDCFRLAEDTGVIVAKHIQESEMNLEELDFYGGGVPLRSEGEEASAVDRLLQDWENGLQDREMGLERITIHTKRAMKVEASEEEVREFAQGVYSKDQGCFYCPAEINGKHLWIRVTPDEICEAAKTNDCHGVLLMSKQEEFPPPDVFSIPKRKREHYQGDSEEEPPHAKIWVSNKSLRKQQERDKRWRDRSKRRQERDKRREDRIKSQHESGESSKNRRKSRLSQRLRHRSKSPHERIESSRNRRKSRHNQSSGHRSKSPHERNKSSSESL</sequence>
<feature type="compositionally biased region" description="Basic and acidic residues" evidence="2">
    <location>
        <begin position="1033"/>
        <end position="1044"/>
    </location>
</feature>
<feature type="compositionally biased region" description="Basic and acidic residues" evidence="2">
    <location>
        <begin position="1072"/>
        <end position="1093"/>
    </location>
</feature>
<reference evidence="3 4" key="1">
    <citation type="journal article" date="2016" name="Genome Biol. Evol.">
        <title>Divergent and convergent evolution of fungal pathogenicity.</title>
        <authorList>
            <person name="Shang Y."/>
            <person name="Xiao G."/>
            <person name="Zheng P."/>
            <person name="Cen K."/>
            <person name="Zhan S."/>
            <person name="Wang C."/>
        </authorList>
    </citation>
    <scope>NUCLEOTIDE SEQUENCE [LARGE SCALE GENOMIC DNA]</scope>
    <source>
        <strain evidence="3 4">RCEF 1005</strain>
    </source>
</reference>
<keyword evidence="4" id="KW-1185">Reference proteome</keyword>
<feature type="region of interest" description="Disordered" evidence="2">
    <location>
        <begin position="1018"/>
        <end position="1148"/>
    </location>
</feature>